<dbReference type="PANTHER" id="PTHR46796:SF7">
    <property type="entry name" value="ARAC FAMILY TRANSCRIPTIONAL REGULATOR"/>
    <property type="match status" value="1"/>
</dbReference>
<proteinExistence type="predicted"/>
<feature type="domain" description="HTH araC/xylS-type" evidence="4">
    <location>
        <begin position="201"/>
        <end position="299"/>
    </location>
</feature>
<dbReference type="InterPro" id="IPR009057">
    <property type="entry name" value="Homeodomain-like_sf"/>
</dbReference>
<evidence type="ECO:0000259" key="4">
    <source>
        <dbReference type="PROSITE" id="PS01124"/>
    </source>
</evidence>
<dbReference type="RefSeq" id="WP_131906215.1">
    <property type="nucleotide sequence ID" value="NZ_BAAAFU010000006.1"/>
</dbReference>
<dbReference type="PROSITE" id="PS01124">
    <property type="entry name" value="HTH_ARAC_FAMILY_2"/>
    <property type="match status" value="1"/>
</dbReference>
<dbReference type="PANTHER" id="PTHR46796">
    <property type="entry name" value="HTH-TYPE TRANSCRIPTIONAL ACTIVATOR RHAS-RELATED"/>
    <property type="match status" value="1"/>
</dbReference>
<evidence type="ECO:0000256" key="3">
    <source>
        <dbReference type="ARBA" id="ARBA00023163"/>
    </source>
</evidence>
<dbReference type="InterPro" id="IPR050204">
    <property type="entry name" value="AraC_XylS_family_regulators"/>
</dbReference>
<dbReference type="Gene3D" id="1.10.10.60">
    <property type="entry name" value="Homeodomain-like"/>
    <property type="match status" value="1"/>
</dbReference>
<keyword evidence="1" id="KW-0805">Transcription regulation</keyword>
<dbReference type="SUPFAM" id="SSF46689">
    <property type="entry name" value="Homeodomain-like"/>
    <property type="match status" value="2"/>
</dbReference>
<dbReference type="Pfam" id="PF12852">
    <property type="entry name" value="Cupin_6"/>
    <property type="match status" value="1"/>
</dbReference>
<accession>A0A4R1ESC5</accession>
<dbReference type="SMART" id="SM00342">
    <property type="entry name" value="HTH_ARAC"/>
    <property type="match status" value="1"/>
</dbReference>
<name>A0A4R1ESC5_9GAMM</name>
<comment type="caution">
    <text evidence="5">The sequence shown here is derived from an EMBL/GenBank/DDBJ whole genome shotgun (WGS) entry which is preliminary data.</text>
</comment>
<keyword evidence="2" id="KW-0238">DNA-binding</keyword>
<evidence type="ECO:0000313" key="5">
    <source>
        <dbReference type="EMBL" id="TCJ84457.1"/>
    </source>
</evidence>
<reference evidence="5 6" key="1">
    <citation type="submission" date="2019-03" db="EMBL/GenBank/DDBJ databases">
        <title>Genomic Encyclopedia of Type Strains, Phase IV (KMG-IV): sequencing the most valuable type-strain genomes for metagenomic binning, comparative biology and taxonomic classification.</title>
        <authorList>
            <person name="Goeker M."/>
        </authorList>
    </citation>
    <scope>NUCLEOTIDE SEQUENCE [LARGE SCALE GENOMIC DNA]</scope>
    <source>
        <strain evidence="5 6">DSM 24830</strain>
    </source>
</reference>
<evidence type="ECO:0000256" key="1">
    <source>
        <dbReference type="ARBA" id="ARBA00023015"/>
    </source>
</evidence>
<keyword evidence="6" id="KW-1185">Reference proteome</keyword>
<dbReference type="Proteomes" id="UP000294887">
    <property type="component" value="Unassembled WGS sequence"/>
</dbReference>
<dbReference type="InterPro" id="IPR032783">
    <property type="entry name" value="AraC_lig"/>
</dbReference>
<dbReference type="EMBL" id="SMFQ01000004">
    <property type="protein sequence ID" value="TCJ84457.1"/>
    <property type="molecule type" value="Genomic_DNA"/>
</dbReference>
<dbReference type="OrthoDB" id="9783876at2"/>
<gene>
    <name evidence="5" type="ORF">EV695_2414</name>
</gene>
<dbReference type="InterPro" id="IPR018060">
    <property type="entry name" value="HTH_AraC"/>
</dbReference>
<evidence type="ECO:0000313" key="6">
    <source>
        <dbReference type="Proteomes" id="UP000294887"/>
    </source>
</evidence>
<protein>
    <submittedName>
        <fullName evidence="5">AraC family transcriptional regulator</fullName>
    </submittedName>
</protein>
<sequence length="301" mass="32923">MINADVLSSVLRLLRFKASVFFHASYCGSWVIDTSGSGRSTFHLIAGGNCFLHLPDEEKAIPLHTGDLIVFPRDSKHSITDVEIYNEDEHVSNPIEVDSCDVDGATALICGYFDFDDPRRNPVINALPDTVIVKGSGNVIEPRLQILIDLMKSETDNSVTGSDVVIDKLSEILFIYAVRSHINDSAPQSGILAALTDTQVSRALTAIHDNPAEAWTVEKLAMEAGISRAPFSARFSELLGKPPMTYVGEWRMQLANAELKEGKKSMLEIAELVGYSSEVAFRKAFKQITGITPGVARNTLL</sequence>
<keyword evidence="3" id="KW-0804">Transcription</keyword>
<dbReference type="AlphaFoldDB" id="A0A4R1ESC5"/>
<dbReference type="Pfam" id="PF12833">
    <property type="entry name" value="HTH_18"/>
    <property type="match status" value="1"/>
</dbReference>
<dbReference type="GO" id="GO:0003700">
    <property type="term" value="F:DNA-binding transcription factor activity"/>
    <property type="evidence" value="ECO:0007669"/>
    <property type="project" value="InterPro"/>
</dbReference>
<dbReference type="GO" id="GO:0043565">
    <property type="term" value="F:sequence-specific DNA binding"/>
    <property type="evidence" value="ECO:0007669"/>
    <property type="project" value="InterPro"/>
</dbReference>
<organism evidence="5 6">
    <name type="scientific">Cocleimonas flava</name>
    <dbReference type="NCBI Taxonomy" id="634765"/>
    <lineage>
        <taxon>Bacteria</taxon>
        <taxon>Pseudomonadati</taxon>
        <taxon>Pseudomonadota</taxon>
        <taxon>Gammaproteobacteria</taxon>
        <taxon>Thiotrichales</taxon>
        <taxon>Thiotrichaceae</taxon>
        <taxon>Cocleimonas</taxon>
    </lineage>
</organism>
<evidence type="ECO:0000256" key="2">
    <source>
        <dbReference type="ARBA" id="ARBA00023125"/>
    </source>
</evidence>